<dbReference type="Pfam" id="PF10110">
    <property type="entry name" value="GPDPase_memb"/>
    <property type="match status" value="1"/>
</dbReference>
<gene>
    <name evidence="4" type="ORF">D1825_11955</name>
</gene>
<keyword evidence="2" id="KW-1133">Transmembrane helix</keyword>
<comment type="caution">
    <text evidence="4">The sequence shown here is derived from an EMBL/GenBank/DDBJ whole genome shotgun (WGS) entry which is preliminary data.</text>
</comment>
<feature type="transmembrane region" description="Helical" evidence="2">
    <location>
        <begin position="211"/>
        <end position="239"/>
    </location>
</feature>
<dbReference type="AlphaFoldDB" id="A0A413RK89"/>
<protein>
    <recommendedName>
        <fullName evidence="3">Glycerophosphoryl diester phosphodiesterase membrane domain-containing protein</fullName>
    </recommendedName>
</protein>
<feature type="domain" description="Glycerophosphoryl diester phosphodiesterase membrane" evidence="3">
    <location>
        <begin position="257"/>
        <end position="377"/>
    </location>
</feature>
<feature type="transmembrane region" description="Helical" evidence="2">
    <location>
        <begin position="171"/>
        <end position="191"/>
    </location>
</feature>
<feature type="transmembrane region" description="Helical" evidence="2">
    <location>
        <begin position="114"/>
        <end position="137"/>
    </location>
</feature>
<dbReference type="EMBL" id="QWKP01000205">
    <property type="protein sequence ID" value="RHA39376.1"/>
    <property type="molecule type" value="Genomic_DNA"/>
</dbReference>
<accession>A0A413RK89</accession>
<reference evidence="4 5" key="1">
    <citation type="submission" date="2018-08" db="EMBL/GenBank/DDBJ databases">
        <title>Cellulomonas rhizosphaerae sp. nov., a novel actinomycete isolated from soil.</title>
        <authorList>
            <person name="Tian Y."/>
        </authorList>
    </citation>
    <scope>NUCLEOTIDE SEQUENCE [LARGE SCALE GENOMIC DNA]</scope>
    <source>
        <strain evidence="4 5">NEAU-TCZ24</strain>
    </source>
</reference>
<dbReference type="Proteomes" id="UP000283374">
    <property type="component" value="Unassembled WGS sequence"/>
</dbReference>
<name>A0A413RK89_9CELL</name>
<keyword evidence="2" id="KW-0812">Transmembrane</keyword>
<feature type="compositionally biased region" description="Pro residues" evidence="1">
    <location>
        <begin position="43"/>
        <end position="56"/>
    </location>
</feature>
<organism evidence="4 5">
    <name type="scientific">Cellulomonas rhizosphaerae</name>
    <dbReference type="NCBI Taxonomy" id="2293719"/>
    <lineage>
        <taxon>Bacteria</taxon>
        <taxon>Bacillati</taxon>
        <taxon>Actinomycetota</taxon>
        <taxon>Actinomycetes</taxon>
        <taxon>Micrococcales</taxon>
        <taxon>Cellulomonadaceae</taxon>
        <taxon>Cellulomonas</taxon>
    </lineage>
</organism>
<keyword evidence="5" id="KW-1185">Reference proteome</keyword>
<dbReference type="OrthoDB" id="121140at2"/>
<feature type="transmembrane region" description="Helical" evidence="2">
    <location>
        <begin position="245"/>
        <end position="268"/>
    </location>
</feature>
<feature type="compositionally biased region" description="Pro residues" evidence="1">
    <location>
        <begin position="19"/>
        <end position="37"/>
    </location>
</feature>
<dbReference type="InterPro" id="IPR018476">
    <property type="entry name" value="GlyceroP-diester-Pdiesterase_M"/>
</dbReference>
<evidence type="ECO:0000256" key="1">
    <source>
        <dbReference type="SAM" id="MobiDB-lite"/>
    </source>
</evidence>
<proteinExistence type="predicted"/>
<evidence type="ECO:0000256" key="2">
    <source>
        <dbReference type="SAM" id="Phobius"/>
    </source>
</evidence>
<feature type="transmembrane region" description="Helical" evidence="2">
    <location>
        <begin position="303"/>
        <end position="331"/>
    </location>
</feature>
<evidence type="ECO:0000313" key="4">
    <source>
        <dbReference type="EMBL" id="RHA39376.1"/>
    </source>
</evidence>
<feature type="region of interest" description="Disordered" evidence="1">
    <location>
        <begin position="1"/>
        <end position="75"/>
    </location>
</feature>
<sequence length="394" mass="40821">MTSPHDDAPQPTWTAPGSAVPPPPAPPVVPPAPPLAPPDLTKPVPPGAPPVAPPVPVQGWGGQPAWNGQPGWGAPAPSAWRPPALQPGIVPLRPLGLGEILDGAFKAVRANPRVMFGLSAIVVTIAVAVESVLRWYVAGLIDGAIADATASSDLFTESDTDGLGSALSQVLAAPITTVVTTILTGWLIISVSRSVIGQKVSPREVLRSKRIWLVVGFTALLGLAIAVVVGAYVALIVLFASQDLVGLAVGFGLLAGAALFVLLVLVSVRTLLVPPALMLEGKSFWSTVARAWRLTRGSFWRLLGIYLLVSLLVGVVTQIVVTPAAILSALVFSDPMGLEFGSIVVTGIAKIIALTLSTTYLASVVALLYIDVRIRREGLDIELARAADAAAASR</sequence>
<keyword evidence="2" id="KW-0472">Membrane</keyword>
<evidence type="ECO:0000259" key="3">
    <source>
        <dbReference type="Pfam" id="PF10110"/>
    </source>
</evidence>
<evidence type="ECO:0000313" key="5">
    <source>
        <dbReference type="Proteomes" id="UP000283374"/>
    </source>
</evidence>
<feature type="transmembrane region" description="Helical" evidence="2">
    <location>
        <begin position="343"/>
        <end position="370"/>
    </location>
</feature>